<dbReference type="GO" id="GO:0033320">
    <property type="term" value="P:UDP-D-xylose biosynthetic process"/>
    <property type="evidence" value="ECO:0007669"/>
    <property type="project" value="UniProtKB-UniPathway"/>
</dbReference>
<dbReference type="InterPro" id="IPR036291">
    <property type="entry name" value="NAD(P)-bd_dom_sf"/>
</dbReference>
<dbReference type="GO" id="GO:0005737">
    <property type="term" value="C:cytoplasm"/>
    <property type="evidence" value="ECO:0007669"/>
    <property type="project" value="TreeGrafter"/>
</dbReference>
<dbReference type="CDD" id="cd05230">
    <property type="entry name" value="UGD_SDR_e"/>
    <property type="match status" value="1"/>
</dbReference>
<evidence type="ECO:0000256" key="12">
    <source>
        <dbReference type="ARBA" id="ARBA00037859"/>
    </source>
</evidence>
<keyword evidence="7" id="KW-0520">NAD</keyword>
<evidence type="ECO:0000256" key="10">
    <source>
        <dbReference type="ARBA" id="ARBA00023180"/>
    </source>
</evidence>
<dbReference type="FunFam" id="3.40.50.720:FF:000065">
    <property type="entry name" value="UDP-glucuronic acid decarboxylase 1"/>
    <property type="match status" value="1"/>
</dbReference>
<evidence type="ECO:0000256" key="4">
    <source>
        <dbReference type="ARBA" id="ARBA00022793"/>
    </source>
</evidence>
<reference evidence="15" key="1">
    <citation type="submission" date="2018-01" db="EMBL/GenBank/DDBJ databases">
        <title>Draft Genome Sequence of the Radioresistant Bacterium Deinococcus aerius TR0125, Isolated from the Higher Atmosphere above Japan.</title>
        <authorList>
            <person name="Satoh K."/>
            <person name="Arai H."/>
            <person name="Sanzen T."/>
            <person name="Kawaguchi Y."/>
            <person name="Hayashi H."/>
            <person name="Yokobori S."/>
            <person name="Yamagishi A."/>
            <person name="Oono Y."/>
            <person name="Narumi I."/>
        </authorList>
    </citation>
    <scope>NUCLEOTIDE SEQUENCE [LARGE SCALE GENOMIC DNA]</scope>
    <source>
        <strain evidence="15">TR0125</strain>
    </source>
</reference>
<dbReference type="SUPFAM" id="SSF51735">
    <property type="entry name" value="NAD(P)-binding Rossmann-fold domains"/>
    <property type="match status" value="1"/>
</dbReference>
<keyword evidence="15" id="KW-1185">Reference proteome</keyword>
<evidence type="ECO:0000256" key="9">
    <source>
        <dbReference type="ARBA" id="ARBA00023136"/>
    </source>
</evidence>
<evidence type="ECO:0000256" key="1">
    <source>
        <dbReference type="ARBA" id="ARBA00001911"/>
    </source>
</evidence>
<evidence type="ECO:0000313" key="14">
    <source>
        <dbReference type="EMBL" id="GBF06220.1"/>
    </source>
</evidence>
<evidence type="ECO:0000256" key="8">
    <source>
        <dbReference type="ARBA" id="ARBA00023034"/>
    </source>
</evidence>
<name>A0A2I9D6Z2_9DEIO</name>
<evidence type="ECO:0000256" key="6">
    <source>
        <dbReference type="ARBA" id="ARBA00022989"/>
    </source>
</evidence>
<comment type="subcellular location">
    <subcellularLocation>
        <location evidence="2">Golgi apparatus membrane</location>
        <topology evidence="2">Single-pass type II membrane protein</topology>
    </subcellularLocation>
    <subcellularLocation>
        <location evidence="12">Golgi apparatus</location>
        <location evidence="12">Golgi stack membrane</location>
    </subcellularLocation>
</comment>
<dbReference type="Pfam" id="PF01370">
    <property type="entry name" value="Epimerase"/>
    <property type="match status" value="1"/>
</dbReference>
<evidence type="ECO:0000256" key="11">
    <source>
        <dbReference type="ARBA" id="ARBA00023239"/>
    </source>
</evidence>
<dbReference type="PANTHER" id="PTHR43078">
    <property type="entry name" value="UDP-GLUCURONIC ACID DECARBOXYLASE-RELATED"/>
    <property type="match status" value="1"/>
</dbReference>
<keyword evidence="11" id="KW-0456">Lyase</keyword>
<dbReference type="PANTHER" id="PTHR43078:SF6">
    <property type="entry name" value="UDP-GLUCURONIC ACID DECARBOXYLASE 1"/>
    <property type="match status" value="1"/>
</dbReference>
<feature type="domain" description="NAD-dependent epimerase/dehydratase" evidence="13">
    <location>
        <begin position="3"/>
        <end position="229"/>
    </location>
</feature>
<protein>
    <submittedName>
        <fullName evidence="14">UDP-glucuronate decarboxylase</fullName>
    </submittedName>
</protein>
<evidence type="ECO:0000256" key="5">
    <source>
        <dbReference type="ARBA" id="ARBA00022968"/>
    </source>
</evidence>
<evidence type="ECO:0000256" key="2">
    <source>
        <dbReference type="ARBA" id="ARBA00004323"/>
    </source>
</evidence>
<dbReference type="InterPro" id="IPR044516">
    <property type="entry name" value="UXS-like"/>
</dbReference>
<evidence type="ECO:0000256" key="3">
    <source>
        <dbReference type="ARBA" id="ARBA00022692"/>
    </source>
</evidence>
<keyword evidence="4" id="KW-0210">Decarboxylase</keyword>
<gene>
    <name evidence="14" type="ORF">DAERI_080011</name>
</gene>
<dbReference type="RefSeq" id="WP_103129612.1">
    <property type="nucleotide sequence ID" value="NZ_BFAG01000008.1"/>
</dbReference>
<dbReference type="UniPathway" id="UPA00796">
    <property type="reaction ID" value="UER00771"/>
</dbReference>
<dbReference type="OrthoDB" id="9771073at2"/>
<dbReference type="AlphaFoldDB" id="A0A2I9D6Z2"/>
<keyword evidence="10" id="KW-0325">Glycoprotein</keyword>
<evidence type="ECO:0000259" key="13">
    <source>
        <dbReference type="Pfam" id="PF01370"/>
    </source>
</evidence>
<keyword evidence="5" id="KW-0735">Signal-anchor</keyword>
<keyword evidence="6" id="KW-1133">Transmembrane helix</keyword>
<dbReference type="InterPro" id="IPR001509">
    <property type="entry name" value="Epimerase_deHydtase"/>
</dbReference>
<dbReference type="GO" id="GO:0042732">
    <property type="term" value="P:D-xylose metabolic process"/>
    <property type="evidence" value="ECO:0007669"/>
    <property type="project" value="InterPro"/>
</dbReference>
<comment type="caution">
    <text evidence="14">The sequence shown here is derived from an EMBL/GenBank/DDBJ whole genome shotgun (WGS) entry which is preliminary data.</text>
</comment>
<keyword evidence="9" id="KW-0472">Membrane</keyword>
<evidence type="ECO:0000256" key="7">
    <source>
        <dbReference type="ARBA" id="ARBA00023027"/>
    </source>
</evidence>
<dbReference type="Gene3D" id="3.40.50.720">
    <property type="entry name" value="NAD(P)-binding Rossmann-like Domain"/>
    <property type="match status" value="1"/>
</dbReference>
<evidence type="ECO:0000313" key="15">
    <source>
        <dbReference type="Proteomes" id="UP000236569"/>
    </source>
</evidence>
<dbReference type="EMBL" id="BFAG01000008">
    <property type="protein sequence ID" value="GBF06220.1"/>
    <property type="molecule type" value="Genomic_DNA"/>
</dbReference>
<dbReference type="GO" id="GO:0048040">
    <property type="term" value="F:UDP-glucuronate decarboxylase activity"/>
    <property type="evidence" value="ECO:0007669"/>
    <property type="project" value="TreeGrafter"/>
</dbReference>
<accession>A0A2I9D6Z2</accession>
<dbReference type="GO" id="GO:0070403">
    <property type="term" value="F:NAD+ binding"/>
    <property type="evidence" value="ECO:0007669"/>
    <property type="project" value="InterPro"/>
</dbReference>
<proteinExistence type="predicted"/>
<keyword evidence="3" id="KW-0812">Transmembrane</keyword>
<keyword evidence="8" id="KW-0333">Golgi apparatus</keyword>
<sequence>MRILLTGSAGFVGSHLVERFLGEGHEVVGVDNYLSGQRRNTELFLRHPRFRFVEADVSAGLPVEGTFDAVLHFASPASPPHYQQHPVETLLVGAQGTQHALELARRDGATFMLASTSEVYGDPLVHPQPEDYWGHVNPAGLRSCYDEAKRYAEALTMAYHRHHGVDTRIIRIFNTYGPRMRADDGRVVTNFVNQALRGEPLTVYGEGLQTRSFQYVDDLVEGIIRLLGVSYHGPVNLGNPDEYTILDFAEIIRDLIDPRLGIVYEPMPADDPRQRRPDITLARELLGWEPRVPLREGLERTVASFREVGEGRPERVGVDA</sequence>
<dbReference type="Proteomes" id="UP000236569">
    <property type="component" value="Unassembled WGS sequence"/>
</dbReference>
<dbReference type="PRINTS" id="PR01713">
    <property type="entry name" value="NUCEPIMERASE"/>
</dbReference>
<organism evidence="14 15">
    <name type="scientific">Deinococcus aerius</name>
    <dbReference type="NCBI Taxonomy" id="200253"/>
    <lineage>
        <taxon>Bacteria</taxon>
        <taxon>Thermotogati</taxon>
        <taxon>Deinococcota</taxon>
        <taxon>Deinococci</taxon>
        <taxon>Deinococcales</taxon>
        <taxon>Deinococcaceae</taxon>
        <taxon>Deinococcus</taxon>
    </lineage>
</organism>
<comment type="cofactor">
    <cofactor evidence="1">
        <name>NAD(+)</name>
        <dbReference type="ChEBI" id="CHEBI:57540"/>
    </cofactor>
</comment>